<evidence type="ECO:0000313" key="13">
    <source>
        <dbReference type="EMBL" id="MBB3956915.1"/>
    </source>
</evidence>
<feature type="signal peptide" evidence="10">
    <location>
        <begin position="1"/>
        <end position="27"/>
    </location>
</feature>
<proteinExistence type="inferred from homology"/>
<dbReference type="GO" id="GO:0004222">
    <property type="term" value="F:metalloendopeptidase activity"/>
    <property type="evidence" value="ECO:0007669"/>
    <property type="project" value="InterPro"/>
</dbReference>
<dbReference type="InterPro" id="IPR007863">
    <property type="entry name" value="Peptidase_M16_C"/>
</dbReference>
<evidence type="ECO:0000256" key="9">
    <source>
        <dbReference type="SAM" id="MobiDB-lite"/>
    </source>
</evidence>
<dbReference type="GO" id="GO:0046872">
    <property type="term" value="F:metal ion binding"/>
    <property type="evidence" value="ECO:0007669"/>
    <property type="project" value="UniProtKB-KW"/>
</dbReference>
<evidence type="ECO:0000256" key="2">
    <source>
        <dbReference type="ARBA" id="ARBA00007261"/>
    </source>
</evidence>
<gene>
    <name evidence="13" type="ORF">GGR38_003882</name>
</gene>
<evidence type="ECO:0000256" key="6">
    <source>
        <dbReference type="ARBA" id="ARBA00022833"/>
    </source>
</evidence>
<dbReference type="PROSITE" id="PS00143">
    <property type="entry name" value="INSULINASE"/>
    <property type="match status" value="1"/>
</dbReference>
<dbReference type="InterPro" id="IPR011765">
    <property type="entry name" value="Pept_M16_N"/>
</dbReference>
<feature type="region of interest" description="Disordered" evidence="9">
    <location>
        <begin position="271"/>
        <end position="294"/>
    </location>
</feature>
<organism evidence="13 14">
    <name type="scientific">Novosphingobium sediminicola</name>
    <dbReference type="NCBI Taxonomy" id="563162"/>
    <lineage>
        <taxon>Bacteria</taxon>
        <taxon>Pseudomonadati</taxon>
        <taxon>Pseudomonadota</taxon>
        <taxon>Alphaproteobacteria</taxon>
        <taxon>Sphingomonadales</taxon>
        <taxon>Sphingomonadaceae</taxon>
        <taxon>Novosphingobium</taxon>
    </lineage>
</organism>
<dbReference type="Pfam" id="PF00675">
    <property type="entry name" value="Peptidase_M16"/>
    <property type="match status" value="1"/>
</dbReference>
<dbReference type="EMBL" id="JACIDX010000017">
    <property type="protein sequence ID" value="MBB3956915.1"/>
    <property type="molecule type" value="Genomic_DNA"/>
</dbReference>
<evidence type="ECO:0000256" key="7">
    <source>
        <dbReference type="ARBA" id="ARBA00023049"/>
    </source>
</evidence>
<dbReference type="Gene3D" id="3.30.830.10">
    <property type="entry name" value="Metalloenzyme, LuxS/M16 peptidase-like"/>
    <property type="match status" value="4"/>
</dbReference>
<evidence type="ECO:0000256" key="8">
    <source>
        <dbReference type="RuleBase" id="RU004447"/>
    </source>
</evidence>
<reference evidence="13 14" key="1">
    <citation type="submission" date="2020-08" db="EMBL/GenBank/DDBJ databases">
        <title>Genomic Encyclopedia of Type Strains, Phase IV (KMG-IV): sequencing the most valuable type-strain genomes for metagenomic binning, comparative biology and taxonomic classification.</title>
        <authorList>
            <person name="Goeker M."/>
        </authorList>
    </citation>
    <scope>NUCLEOTIDE SEQUENCE [LARGE SCALE GENOMIC DNA]</scope>
    <source>
        <strain evidence="13 14">DSM 27057</strain>
    </source>
</reference>
<sequence length="985" mass="107908">MKQPRHRLVLTALLGVALLPLASHIEARTGPAAAHAAHQAVPAVWTFQKSDITPDPAYRFGRLANGMRYILRHNETPKNEIAVRMRFDVGSLDEGESERGFAHFVEHMAFQGSTHVAQGEMVRLLERKGLAFGAHTNAFTTYETTTYHLDLPRNTPDLIDTALMLMRETAGELTISPESVSNERGVILSEKRDRNNWQYREAQDRYAFVDPKSRYLQRSPIGTEETLGGATAETLRAFWRRNYVPEKAVLVMVGDFDVAAVEAEIRARFGDWAPSPATPQPSAGPIDGADTGRNSVYLDPSLSEHITITRRSAWRDEPDTWANRRKSLATTVGYAIINRRLQRLARRLDPPFRAAQFGTNDIFHAGRDTAINVDSIDGRWRRALTAATTEVRRAMEQGFTQREIDEQVAVLNSLAETAAARAETQGSVALANAALGMLRGGAIPSDPATNMAFLKAQTAGLTPQLVLAAVKADMATLDNPLIRFTGRRAPEGGAEAIRTAWNEASTTPLPTIMEPPPAPFAYTDFGAPGRVVEDKREPNFGIRQIRFANGVRLNLKRTTLSRQSVLVHMAIDGGQMLATSDNPLAVEMTAMMGTGGLGKHTLDEMQSLTAGHIVSLGLTATGDSFNASAGTRPKDLLLQLQMMAALITDPGYRQEGENIFHQNANTMFLRLRATPGSALQSSIGGILSDNDPRFTLQPVSAYRGLTFAKLKRDITERLQHGAIEIGLVGDLDEEAAIADVGRTFGALPTREAEFRKYDDQRKRPFTTQRGDRALTHTGPADQALIYDVWPTRDDRDPAEKQVFNMLQRVLRIQLTETLRQKLGRSYSPSASSDLSRVWRDYGTFAVSASVDVGSVDMAKQAIDEAVAALAKTPPSDDLMLRARQPLLETIDNTLHTNGGWLGIVALAQSEPDQIERQVHAAERLRAVTPEAVQALARRYLSARDAVRITVLPAPPSDIPQGPSQTAQPVTTHEGVFVSRADGAGS</sequence>
<dbReference type="PANTHER" id="PTHR43690">
    <property type="entry name" value="NARDILYSIN"/>
    <property type="match status" value="1"/>
</dbReference>
<dbReference type="RefSeq" id="WP_183627756.1">
    <property type="nucleotide sequence ID" value="NZ_JACIDX010000017.1"/>
</dbReference>
<dbReference type="EC" id="3.4.24.-" evidence="13"/>
<comment type="similarity">
    <text evidence="2 8">Belongs to the peptidase M16 family.</text>
</comment>
<feature type="compositionally biased region" description="Polar residues" evidence="9">
    <location>
        <begin position="961"/>
        <end position="970"/>
    </location>
</feature>
<keyword evidence="6" id="KW-0862">Zinc</keyword>
<evidence type="ECO:0000256" key="5">
    <source>
        <dbReference type="ARBA" id="ARBA00022801"/>
    </source>
</evidence>
<evidence type="ECO:0000256" key="10">
    <source>
        <dbReference type="SAM" id="SignalP"/>
    </source>
</evidence>
<evidence type="ECO:0000256" key="3">
    <source>
        <dbReference type="ARBA" id="ARBA00022670"/>
    </source>
</evidence>
<dbReference type="GO" id="GO:0006508">
    <property type="term" value="P:proteolysis"/>
    <property type="evidence" value="ECO:0007669"/>
    <property type="project" value="UniProtKB-KW"/>
</dbReference>
<feature type="chain" id="PRO_5031335087" evidence="10">
    <location>
        <begin position="28"/>
        <end position="985"/>
    </location>
</feature>
<name>A0A7W6CNB3_9SPHN</name>
<dbReference type="Pfam" id="PF05193">
    <property type="entry name" value="Peptidase_M16_C"/>
    <property type="match status" value="2"/>
</dbReference>
<feature type="domain" description="Peptidase M16 C-terminal" evidence="12">
    <location>
        <begin position="231"/>
        <end position="409"/>
    </location>
</feature>
<dbReference type="AlphaFoldDB" id="A0A7W6CNB3"/>
<dbReference type="SUPFAM" id="SSF63411">
    <property type="entry name" value="LuxS/MPP-like metallohydrolase"/>
    <property type="match status" value="3"/>
</dbReference>
<keyword evidence="14" id="KW-1185">Reference proteome</keyword>
<comment type="caution">
    <text evidence="13">The sequence shown here is derived from an EMBL/GenBank/DDBJ whole genome shotgun (WGS) entry which is preliminary data.</text>
</comment>
<evidence type="ECO:0000256" key="1">
    <source>
        <dbReference type="ARBA" id="ARBA00001947"/>
    </source>
</evidence>
<dbReference type="InterPro" id="IPR011249">
    <property type="entry name" value="Metalloenz_LuxS/M16"/>
</dbReference>
<feature type="domain" description="Peptidase M16 N-terminal" evidence="11">
    <location>
        <begin position="71"/>
        <end position="193"/>
    </location>
</feature>
<keyword evidence="4" id="KW-0479">Metal-binding</keyword>
<evidence type="ECO:0000259" key="11">
    <source>
        <dbReference type="Pfam" id="PF00675"/>
    </source>
</evidence>
<feature type="domain" description="Peptidase M16 C-terminal" evidence="12">
    <location>
        <begin position="714"/>
        <end position="884"/>
    </location>
</feature>
<dbReference type="InterPro" id="IPR050626">
    <property type="entry name" value="Peptidase_M16"/>
</dbReference>
<evidence type="ECO:0000256" key="4">
    <source>
        <dbReference type="ARBA" id="ARBA00022723"/>
    </source>
</evidence>
<dbReference type="InterPro" id="IPR001431">
    <property type="entry name" value="Pept_M16_Zn_BS"/>
</dbReference>
<keyword evidence="10" id="KW-0732">Signal</keyword>
<comment type="cofactor">
    <cofactor evidence="1">
        <name>Zn(2+)</name>
        <dbReference type="ChEBI" id="CHEBI:29105"/>
    </cofactor>
</comment>
<keyword evidence="5 13" id="KW-0378">Hydrolase</keyword>
<keyword evidence="3 13" id="KW-0645">Protease</keyword>
<dbReference type="PANTHER" id="PTHR43690:SF17">
    <property type="entry name" value="PROTEIN YHJJ"/>
    <property type="match status" value="1"/>
</dbReference>
<dbReference type="Proteomes" id="UP000548867">
    <property type="component" value="Unassembled WGS sequence"/>
</dbReference>
<accession>A0A7W6CNB3</accession>
<evidence type="ECO:0000259" key="12">
    <source>
        <dbReference type="Pfam" id="PF05193"/>
    </source>
</evidence>
<protein>
    <submittedName>
        <fullName evidence="13">Zinc protease</fullName>
        <ecNumber evidence="13">3.4.24.-</ecNumber>
    </submittedName>
</protein>
<keyword evidence="7" id="KW-0482">Metalloprotease</keyword>
<feature type="region of interest" description="Disordered" evidence="9">
    <location>
        <begin position="952"/>
        <end position="974"/>
    </location>
</feature>
<evidence type="ECO:0000313" key="14">
    <source>
        <dbReference type="Proteomes" id="UP000548867"/>
    </source>
</evidence>